<sequence>MNSTHASGSSTSAPSVSLLTLPAASPYAEPQFLLLTCTPHAGALLVHVCAAPPAAIVAGERAAAPPPPPQQTHAETPAERDQRLVDEAADGDLERALAAAQLEAGRDAAPAPGSAQPVGALAREWAVAMARPGQRPGTEALGTALFRTPADVALPIAKRLARRLQLPQLLLSLDLPPLGEPGAPETSAAMLGLERGLLDALRAHVAAQGGASIA</sequence>
<dbReference type="OrthoDB" id="368507at2759"/>
<dbReference type="EMBL" id="KZ819287">
    <property type="protein sequence ID" value="PWN99893.1"/>
    <property type="molecule type" value="Genomic_DNA"/>
</dbReference>
<organism evidence="2 3">
    <name type="scientific">Tilletiopsis washingtonensis</name>
    <dbReference type="NCBI Taxonomy" id="58919"/>
    <lineage>
        <taxon>Eukaryota</taxon>
        <taxon>Fungi</taxon>
        <taxon>Dikarya</taxon>
        <taxon>Basidiomycota</taxon>
        <taxon>Ustilaginomycotina</taxon>
        <taxon>Exobasidiomycetes</taxon>
        <taxon>Entylomatales</taxon>
        <taxon>Entylomatales incertae sedis</taxon>
        <taxon>Tilletiopsis</taxon>
    </lineage>
</organism>
<dbReference type="AlphaFoldDB" id="A0A316ZHZ5"/>
<dbReference type="GeneID" id="37272632"/>
<gene>
    <name evidence="2" type="ORF">FA09DRAFT_359285</name>
</gene>
<proteinExistence type="predicted"/>
<keyword evidence="3" id="KW-1185">Reference proteome</keyword>
<reference evidence="2 3" key="1">
    <citation type="journal article" date="2018" name="Mol. Biol. Evol.">
        <title>Broad Genomic Sampling Reveals a Smut Pathogenic Ancestry of the Fungal Clade Ustilaginomycotina.</title>
        <authorList>
            <person name="Kijpornyongpan T."/>
            <person name="Mondo S.J."/>
            <person name="Barry K."/>
            <person name="Sandor L."/>
            <person name="Lee J."/>
            <person name="Lipzen A."/>
            <person name="Pangilinan J."/>
            <person name="LaButti K."/>
            <person name="Hainaut M."/>
            <person name="Henrissat B."/>
            <person name="Grigoriev I.V."/>
            <person name="Spatafora J.W."/>
            <person name="Aime M.C."/>
        </authorList>
    </citation>
    <scope>NUCLEOTIDE SEQUENCE [LARGE SCALE GENOMIC DNA]</scope>
    <source>
        <strain evidence="2 3">MCA 4186</strain>
    </source>
</reference>
<dbReference type="Proteomes" id="UP000245946">
    <property type="component" value="Unassembled WGS sequence"/>
</dbReference>
<accession>A0A316ZHZ5</accession>
<evidence type="ECO:0000256" key="1">
    <source>
        <dbReference type="SAM" id="MobiDB-lite"/>
    </source>
</evidence>
<dbReference type="RefSeq" id="XP_025600172.1">
    <property type="nucleotide sequence ID" value="XM_025745088.1"/>
</dbReference>
<evidence type="ECO:0000313" key="3">
    <source>
        <dbReference type="Proteomes" id="UP000245946"/>
    </source>
</evidence>
<evidence type="ECO:0000313" key="2">
    <source>
        <dbReference type="EMBL" id="PWN99893.1"/>
    </source>
</evidence>
<name>A0A316ZHZ5_9BASI</name>
<feature type="region of interest" description="Disordered" evidence="1">
    <location>
        <begin position="60"/>
        <end position="80"/>
    </location>
</feature>
<protein>
    <submittedName>
        <fullName evidence="2">Uncharacterized protein</fullName>
    </submittedName>
</protein>